<dbReference type="PROSITE" id="PS50011">
    <property type="entry name" value="PROTEIN_KINASE_DOM"/>
    <property type="match status" value="1"/>
</dbReference>
<dbReference type="Pfam" id="PF07714">
    <property type="entry name" value="PK_Tyr_Ser-Thr"/>
    <property type="match status" value="1"/>
</dbReference>
<evidence type="ECO:0000256" key="5">
    <source>
        <dbReference type="ARBA" id="ARBA00022741"/>
    </source>
</evidence>
<evidence type="ECO:0000313" key="15">
    <source>
        <dbReference type="EMBL" id="RZC09187.1"/>
    </source>
</evidence>
<dbReference type="Pfam" id="PF22936">
    <property type="entry name" value="Pol_BBD"/>
    <property type="match status" value="1"/>
</dbReference>
<keyword evidence="9" id="KW-0325">Glycoprotein</keyword>
<accession>A0A445KEC0</accession>
<feature type="domain" description="Protein kinase" evidence="14">
    <location>
        <begin position="387"/>
        <end position="664"/>
    </location>
</feature>
<dbReference type="EMBL" id="QZWG01000006">
    <property type="protein sequence ID" value="RZC09187.1"/>
    <property type="molecule type" value="Genomic_DNA"/>
</dbReference>
<dbReference type="SMART" id="SM00220">
    <property type="entry name" value="S_TKc"/>
    <property type="match status" value="1"/>
</dbReference>
<dbReference type="Gene3D" id="1.10.510.10">
    <property type="entry name" value="Transferase(Phosphotransferase) domain 1"/>
    <property type="match status" value="1"/>
</dbReference>
<comment type="catalytic activity">
    <reaction evidence="11">
        <text>L-seryl-[protein] + ATP = O-phospho-L-seryl-[protein] + ADP + H(+)</text>
        <dbReference type="Rhea" id="RHEA:17989"/>
        <dbReference type="Rhea" id="RHEA-COMP:9863"/>
        <dbReference type="Rhea" id="RHEA-COMP:11604"/>
        <dbReference type="ChEBI" id="CHEBI:15378"/>
        <dbReference type="ChEBI" id="CHEBI:29999"/>
        <dbReference type="ChEBI" id="CHEBI:30616"/>
        <dbReference type="ChEBI" id="CHEBI:83421"/>
        <dbReference type="ChEBI" id="CHEBI:456216"/>
        <dbReference type="EC" id="2.7.11.1"/>
    </reaction>
</comment>
<keyword evidence="2" id="KW-0723">Serine/threonine-protein kinase</keyword>
<dbReference type="SUPFAM" id="SSF56112">
    <property type="entry name" value="Protein kinase-like (PK-like)"/>
    <property type="match status" value="1"/>
</dbReference>
<evidence type="ECO:0000256" key="6">
    <source>
        <dbReference type="ARBA" id="ARBA00022777"/>
    </source>
</evidence>
<dbReference type="GO" id="GO:0106310">
    <property type="term" value="F:protein serine kinase activity"/>
    <property type="evidence" value="ECO:0007669"/>
    <property type="project" value="RHEA"/>
</dbReference>
<evidence type="ECO:0000259" key="14">
    <source>
        <dbReference type="PROSITE" id="PS50011"/>
    </source>
</evidence>
<evidence type="ECO:0000256" key="8">
    <source>
        <dbReference type="ARBA" id="ARBA00023157"/>
    </source>
</evidence>
<dbReference type="GO" id="GO:0005524">
    <property type="term" value="F:ATP binding"/>
    <property type="evidence" value="ECO:0007669"/>
    <property type="project" value="UniProtKB-KW"/>
</dbReference>
<evidence type="ECO:0000313" key="16">
    <source>
        <dbReference type="Proteomes" id="UP000289340"/>
    </source>
</evidence>
<dbReference type="GO" id="GO:0004674">
    <property type="term" value="F:protein serine/threonine kinase activity"/>
    <property type="evidence" value="ECO:0007669"/>
    <property type="project" value="UniProtKB-KW"/>
</dbReference>
<protein>
    <recommendedName>
        <fullName evidence="1">non-specific serine/threonine protein kinase</fullName>
        <ecNumber evidence="1">2.7.11.1</ecNumber>
    </recommendedName>
</protein>
<dbReference type="GO" id="GO:0005886">
    <property type="term" value="C:plasma membrane"/>
    <property type="evidence" value="ECO:0007669"/>
    <property type="project" value="TreeGrafter"/>
</dbReference>
<evidence type="ECO:0000256" key="13">
    <source>
        <dbReference type="SAM" id="Phobius"/>
    </source>
</evidence>
<keyword evidence="15" id="KW-0430">Lectin</keyword>
<dbReference type="InterPro" id="IPR008271">
    <property type="entry name" value="Ser/Thr_kinase_AS"/>
</dbReference>
<dbReference type="Gene3D" id="3.30.200.20">
    <property type="entry name" value="Phosphorylase Kinase, domain 1"/>
    <property type="match status" value="1"/>
</dbReference>
<dbReference type="InterPro" id="IPR011009">
    <property type="entry name" value="Kinase-like_dom_sf"/>
</dbReference>
<dbReference type="CDD" id="cd14066">
    <property type="entry name" value="STKc_IRAK"/>
    <property type="match status" value="1"/>
</dbReference>
<proteinExistence type="predicted"/>
<evidence type="ECO:0000256" key="3">
    <source>
        <dbReference type="ARBA" id="ARBA00022679"/>
    </source>
</evidence>
<dbReference type="FunFam" id="3.30.200.20:FF:000195">
    <property type="entry name" value="G-type lectin S-receptor-like serine/threonine-protein kinase"/>
    <property type="match status" value="1"/>
</dbReference>
<dbReference type="InterPro" id="IPR000719">
    <property type="entry name" value="Prot_kinase_dom"/>
</dbReference>
<dbReference type="PROSITE" id="PS00108">
    <property type="entry name" value="PROTEIN_KINASE_ST"/>
    <property type="match status" value="1"/>
</dbReference>
<keyword evidence="6 15" id="KW-0418">Kinase</keyword>
<dbReference type="InterPro" id="IPR036875">
    <property type="entry name" value="Znf_CCHC_sf"/>
</dbReference>
<dbReference type="GO" id="GO:0003676">
    <property type="term" value="F:nucleic acid binding"/>
    <property type="evidence" value="ECO:0007669"/>
    <property type="project" value="InterPro"/>
</dbReference>
<evidence type="ECO:0000256" key="1">
    <source>
        <dbReference type="ARBA" id="ARBA00012513"/>
    </source>
</evidence>
<dbReference type="EC" id="2.7.11.1" evidence="1"/>
<dbReference type="Proteomes" id="UP000289340">
    <property type="component" value="Chromosome 6"/>
</dbReference>
<evidence type="ECO:0000256" key="12">
    <source>
        <dbReference type="SAM" id="MobiDB-lite"/>
    </source>
</evidence>
<dbReference type="InterPro" id="IPR001245">
    <property type="entry name" value="Ser-Thr/Tyr_kinase_cat_dom"/>
</dbReference>
<keyword evidence="13" id="KW-1133">Transmembrane helix</keyword>
<organism evidence="15 16">
    <name type="scientific">Glycine soja</name>
    <name type="common">Wild soybean</name>
    <dbReference type="NCBI Taxonomy" id="3848"/>
    <lineage>
        <taxon>Eukaryota</taxon>
        <taxon>Viridiplantae</taxon>
        <taxon>Streptophyta</taxon>
        <taxon>Embryophyta</taxon>
        <taxon>Tracheophyta</taxon>
        <taxon>Spermatophyta</taxon>
        <taxon>Magnoliopsida</taxon>
        <taxon>eudicotyledons</taxon>
        <taxon>Gunneridae</taxon>
        <taxon>Pentapetalae</taxon>
        <taxon>rosids</taxon>
        <taxon>fabids</taxon>
        <taxon>Fabales</taxon>
        <taxon>Fabaceae</taxon>
        <taxon>Papilionoideae</taxon>
        <taxon>50 kb inversion clade</taxon>
        <taxon>NPAAA clade</taxon>
        <taxon>indigoferoid/millettioid clade</taxon>
        <taxon>Phaseoleae</taxon>
        <taxon>Glycine</taxon>
        <taxon>Glycine subgen. Soja</taxon>
    </lineage>
</organism>
<evidence type="ECO:0000256" key="7">
    <source>
        <dbReference type="ARBA" id="ARBA00022840"/>
    </source>
</evidence>
<dbReference type="Pfam" id="PF14223">
    <property type="entry name" value="Retrotran_gag_2"/>
    <property type="match status" value="1"/>
</dbReference>
<evidence type="ECO:0000256" key="4">
    <source>
        <dbReference type="ARBA" id="ARBA00022729"/>
    </source>
</evidence>
<feature type="compositionally biased region" description="Polar residues" evidence="12">
    <location>
        <begin position="166"/>
        <end position="180"/>
    </location>
</feature>
<keyword evidence="16" id="KW-1185">Reference proteome</keyword>
<comment type="caution">
    <text evidence="15">The sequence shown here is derived from an EMBL/GenBank/DDBJ whole genome shotgun (WGS) entry which is preliminary data.</text>
</comment>
<dbReference type="PANTHER" id="PTHR27002:SF1069">
    <property type="entry name" value="NON-SPECIFIC SERINE_THREONINE PROTEIN KINASE"/>
    <property type="match status" value="1"/>
</dbReference>
<dbReference type="GO" id="GO:0008270">
    <property type="term" value="F:zinc ion binding"/>
    <property type="evidence" value="ECO:0007669"/>
    <property type="project" value="InterPro"/>
</dbReference>
<comment type="catalytic activity">
    <reaction evidence="10">
        <text>L-threonyl-[protein] + ATP = O-phospho-L-threonyl-[protein] + ADP + H(+)</text>
        <dbReference type="Rhea" id="RHEA:46608"/>
        <dbReference type="Rhea" id="RHEA-COMP:11060"/>
        <dbReference type="Rhea" id="RHEA-COMP:11605"/>
        <dbReference type="ChEBI" id="CHEBI:15378"/>
        <dbReference type="ChEBI" id="CHEBI:30013"/>
        <dbReference type="ChEBI" id="CHEBI:30616"/>
        <dbReference type="ChEBI" id="CHEBI:61977"/>
        <dbReference type="ChEBI" id="CHEBI:456216"/>
        <dbReference type="EC" id="2.7.11.1"/>
    </reaction>
</comment>
<keyword evidence="13" id="KW-0472">Membrane</keyword>
<keyword evidence="5" id="KW-0547">Nucleotide-binding</keyword>
<reference evidence="15 16" key="1">
    <citation type="submission" date="2018-09" db="EMBL/GenBank/DDBJ databases">
        <title>A high-quality reference genome of wild soybean provides a powerful tool to mine soybean genomes.</title>
        <authorList>
            <person name="Xie M."/>
            <person name="Chung C.Y.L."/>
            <person name="Li M.-W."/>
            <person name="Wong F.-L."/>
            <person name="Chan T.-F."/>
            <person name="Lam H.-M."/>
        </authorList>
    </citation>
    <scope>NUCLEOTIDE SEQUENCE [LARGE SCALE GENOMIC DNA]</scope>
    <source>
        <strain evidence="16">cv. W05</strain>
        <tissue evidence="15">Hypocotyl of etiolated seedlings</tissue>
    </source>
</reference>
<keyword evidence="8" id="KW-1015">Disulfide bond</keyword>
<dbReference type="GO" id="GO:0030246">
    <property type="term" value="F:carbohydrate binding"/>
    <property type="evidence" value="ECO:0007669"/>
    <property type="project" value="UniProtKB-KW"/>
</dbReference>
<dbReference type="SUPFAM" id="SSF57756">
    <property type="entry name" value="Retrovirus zinc finger-like domains"/>
    <property type="match status" value="1"/>
</dbReference>
<evidence type="ECO:0000256" key="2">
    <source>
        <dbReference type="ARBA" id="ARBA00022527"/>
    </source>
</evidence>
<keyword evidence="15" id="KW-0675">Receptor</keyword>
<evidence type="ECO:0000256" key="11">
    <source>
        <dbReference type="ARBA" id="ARBA00048679"/>
    </source>
</evidence>
<keyword evidence="7" id="KW-0067">ATP-binding</keyword>
<keyword evidence="4" id="KW-0732">Signal</keyword>
<name>A0A445KEC0_GLYSO</name>
<sequence>MKKAKARSCLFTGVSQMIFIRIMTLKSSKAIWDYLKEEYAGDDRIQSMQVLNLRRKFELQRMQESETIKEYSNKLLGIANKIKLLGSDFTDSRIVEKILVTVPERYEASIASLENTKDLSKITLAEVLHALQAQEQRRLMRQDHVVEGALPVKHHEVDESKKNFFKKNQPTSSENNANNQGKDKKKNYPPCQHCGKKGHAPFRCWRRPDAKCNKCNQIGHEAVICANKNHHDEGAQIANQEEEDQLFMATCFLSSESSESWLIDSSCTNHMTYDKTLFKDLKPTNVSKVRIGNGGYIPVKGKGTVAISTCSDHVPVNGHGKNKRMIGITVGANILGLTACVCIIMILKKLGVARIIYRNHFKRKLRKEGIDLSTFDFPIIARATENFATSNKLGEGGFGPVYKGRLKDGQEFAVKRLSKKSGQGLEEFENEVVLIAKLQHRNLVKLIGCCIEGNERMLIYEYMPNKSLDCFIFDETRRHLVDWPIRFNIICGIARGVLYLHQDSRLRIIHRDLKTSNILLDANMDPKISDFGLARTFCGDQVGANTNKVAGTYGYMPPEYATRGHFSMKSDVFSYGVIVLEIVSGKRNREFSDPTHSLNLLGHAWRLWTEERALELLDGVLRERFIASEVIRCIQVGLLCVQQTPEDRPDMSPVVLMLNGEKLLPNPKVPGFYTEGDVHLNQSKLKNPFSSNQISITMLEAR</sequence>
<keyword evidence="3 15" id="KW-0808">Transferase</keyword>
<dbReference type="FunFam" id="1.10.510.10:FF:000060">
    <property type="entry name" value="G-type lectin S-receptor-like serine/threonine-protein kinase"/>
    <property type="match status" value="1"/>
</dbReference>
<dbReference type="InterPro" id="IPR054722">
    <property type="entry name" value="PolX-like_BBD"/>
</dbReference>
<dbReference type="PANTHER" id="PTHR27002">
    <property type="entry name" value="RECEPTOR-LIKE SERINE/THREONINE-PROTEIN KINASE SD1-8"/>
    <property type="match status" value="1"/>
</dbReference>
<feature type="region of interest" description="Disordered" evidence="12">
    <location>
        <begin position="157"/>
        <end position="188"/>
    </location>
</feature>
<feature type="transmembrane region" description="Helical" evidence="13">
    <location>
        <begin position="334"/>
        <end position="357"/>
    </location>
</feature>
<dbReference type="AlphaFoldDB" id="A0A445KEC0"/>
<gene>
    <name evidence="15" type="ORF">D0Y65_015793</name>
</gene>
<evidence type="ECO:0000256" key="10">
    <source>
        <dbReference type="ARBA" id="ARBA00047899"/>
    </source>
</evidence>
<keyword evidence="13" id="KW-0812">Transmembrane</keyword>
<evidence type="ECO:0000256" key="9">
    <source>
        <dbReference type="ARBA" id="ARBA00023180"/>
    </source>
</evidence>